<feature type="compositionally biased region" description="Basic residues" evidence="1">
    <location>
        <begin position="8"/>
        <end position="19"/>
    </location>
</feature>
<sequence>MVRDSFVRRSRRTRKHFQLKHGALGPGVPSTPGSPGADGGRSGADGLRRDSGQHGLDGLFEVQVRGVDGGYAV</sequence>
<evidence type="ECO:0000313" key="2">
    <source>
        <dbReference type="EMBL" id="GER24287.1"/>
    </source>
</evidence>
<feature type="compositionally biased region" description="Low complexity" evidence="1">
    <location>
        <begin position="26"/>
        <end position="35"/>
    </location>
</feature>
<accession>A0A5A7NVM9</accession>
<proteinExistence type="predicted"/>
<organism evidence="2 3">
    <name type="scientific">Zafaria cholistanensis</name>
    <dbReference type="NCBI Taxonomy" id="1682741"/>
    <lineage>
        <taxon>Bacteria</taxon>
        <taxon>Bacillati</taxon>
        <taxon>Actinomycetota</taxon>
        <taxon>Actinomycetes</taxon>
        <taxon>Micrococcales</taxon>
        <taxon>Micrococcaceae</taxon>
        <taxon>Zafaria</taxon>
    </lineage>
</organism>
<comment type="caution">
    <text evidence="2">The sequence shown here is derived from an EMBL/GenBank/DDBJ whole genome shotgun (WGS) entry which is preliminary data.</text>
</comment>
<evidence type="ECO:0000313" key="3">
    <source>
        <dbReference type="Proteomes" id="UP000325307"/>
    </source>
</evidence>
<keyword evidence="3" id="KW-1185">Reference proteome</keyword>
<reference evidence="2 3" key="1">
    <citation type="submission" date="2019-09" db="EMBL/GenBank/DDBJ databases">
        <title>Arthrobacter zafarii sp. nov., a moderately thermotolerant and halotolerant actinobacterium isolated from Cholistan desert soil of Pakistan.</title>
        <authorList>
            <person name="Amin A."/>
            <person name="Ahmed I."/>
            <person name="Khalid N."/>
            <person name="Schumann P."/>
            <person name="Busse H.J."/>
            <person name="Khan I.U."/>
            <person name="Li S."/>
            <person name="Li W.J."/>
        </authorList>
    </citation>
    <scope>NUCLEOTIDE SEQUENCE [LARGE SCALE GENOMIC DNA]</scope>
    <source>
        <strain evidence="2 3">NCCP-1664</strain>
    </source>
</reference>
<dbReference type="Proteomes" id="UP000325307">
    <property type="component" value="Unassembled WGS sequence"/>
</dbReference>
<dbReference type="EMBL" id="BKDJ01000020">
    <property type="protein sequence ID" value="GER24287.1"/>
    <property type="molecule type" value="Genomic_DNA"/>
</dbReference>
<evidence type="ECO:0000256" key="1">
    <source>
        <dbReference type="SAM" id="MobiDB-lite"/>
    </source>
</evidence>
<feature type="region of interest" description="Disordered" evidence="1">
    <location>
        <begin position="1"/>
        <end position="57"/>
    </location>
</feature>
<protein>
    <submittedName>
        <fullName evidence="2">Uncharacterized protein</fullName>
    </submittedName>
</protein>
<name>A0A5A7NVM9_9MICC</name>
<dbReference type="AlphaFoldDB" id="A0A5A7NVM9"/>
<gene>
    <name evidence="2" type="ORF">NCCP1664_27820</name>
</gene>